<dbReference type="OrthoDB" id="1633836at2759"/>
<proteinExistence type="predicted"/>
<dbReference type="EMBL" id="BDDD01002224">
    <property type="protein sequence ID" value="GAV80648.1"/>
    <property type="molecule type" value="Genomic_DNA"/>
</dbReference>
<name>A0A1Q3CKP0_CEPFO</name>
<sequence length="99" mass="11678">MAAYKLALPPDLSNAHDIFHVSMLRKYQPDPSHVLQWEPLQLGQDMNFVETPVRILDYQTKQLRSKNIPLAKVLWQYHGIEEATWECEDDMKATYPYLF</sequence>
<dbReference type="PANTHER" id="PTHR46148">
    <property type="entry name" value="CHROMO DOMAIN-CONTAINING PROTEIN"/>
    <property type="match status" value="1"/>
</dbReference>
<evidence type="ECO:0000259" key="1">
    <source>
        <dbReference type="Pfam" id="PF24626"/>
    </source>
</evidence>
<evidence type="ECO:0000313" key="3">
    <source>
        <dbReference type="Proteomes" id="UP000187406"/>
    </source>
</evidence>
<accession>A0A1Q3CKP0</accession>
<dbReference type="AlphaFoldDB" id="A0A1Q3CKP0"/>
<evidence type="ECO:0000313" key="2">
    <source>
        <dbReference type="EMBL" id="GAV80648.1"/>
    </source>
</evidence>
<gene>
    <name evidence="2" type="ORF">CFOL_v3_24108</name>
</gene>
<dbReference type="InterPro" id="IPR056924">
    <property type="entry name" value="SH3_Tf2-1"/>
</dbReference>
<comment type="caution">
    <text evidence="2">The sequence shown here is derived from an EMBL/GenBank/DDBJ whole genome shotgun (WGS) entry which is preliminary data.</text>
</comment>
<reference evidence="3" key="1">
    <citation type="submission" date="2016-04" db="EMBL/GenBank/DDBJ databases">
        <title>Cephalotus genome sequencing.</title>
        <authorList>
            <person name="Fukushima K."/>
            <person name="Hasebe M."/>
            <person name="Fang X."/>
        </authorList>
    </citation>
    <scope>NUCLEOTIDE SEQUENCE [LARGE SCALE GENOMIC DNA]</scope>
    <source>
        <strain evidence="3">cv. St1</strain>
    </source>
</reference>
<feature type="domain" description="Tf2-1-like SH3-like" evidence="1">
    <location>
        <begin position="2"/>
        <end position="28"/>
    </location>
</feature>
<dbReference type="PANTHER" id="PTHR46148:SF60">
    <property type="entry name" value="CHROMO DOMAIN-CONTAINING PROTEIN"/>
    <property type="match status" value="1"/>
</dbReference>
<dbReference type="InParanoid" id="A0A1Q3CKP0"/>
<protein>
    <submittedName>
        <fullName evidence="2">Chromo domain-containing protein</fullName>
    </submittedName>
</protein>
<organism evidence="2 3">
    <name type="scientific">Cephalotus follicularis</name>
    <name type="common">Albany pitcher plant</name>
    <dbReference type="NCBI Taxonomy" id="3775"/>
    <lineage>
        <taxon>Eukaryota</taxon>
        <taxon>Viridiplantae</taxon>
        <taxon>Streptophyta</taxon>
        <taxon>Embryophyta</taxon>
        <taxon>Tracheophyta</taxon>
        <taxon>Spermatophyta</taxon>
        <taxon>Magnoliopsida</taxon>
        <taxon>eudicotyledons</taxon>
        <taxon>Gunneridae</taxon>
        <taxon>Pentapetalae</taxon>
        <taxon>rosids</taxon>
        <taxon>fabids</taxon>
        <taxon>Oxalidales</taxon>
        <taxon>Cephalotaceae</taxon>
        <taxon>Cephalotus</taxon>
    </lineage>
</organism>
<dbReference type="Proteomes" id="UP000187406">
    <property type="component" value="Unassembled WGS sequence"/>
</dbReference>
<dbReference type="Pfam" id="PF24626">
    <property type="entry name" value="SH3_Tf2-1"/>
    <property type="match status" value="1"/>
</dbReference>
<keyword evidence="3" id="KW-1185">Reference proteome</keyword>